<proteinExistence type="predicted"/>
<name>A0A9Q8LBH4_PASFU</name>
<dbReference type="PANTHER" id="PTHR43341">
    <property type="entry name" value="AMINO ACID PERMEASE"/>
    <property type="match status" value="1"/>
</dbReference>
<keyword evidence="2 5" id="KW-0812">Transmembrane</keyword>
<evidence type="ECO:0000256" key="2">
    <source>
        <dbReference type="ARBA" id="ARBA00022692"/>
    </source>
</evidence>
<gene>
    <name evidence="7" type="ORF">CLAFUR5_03735</name>
</gene>
<dbReference type="GO" id="GO:0016020">
    <property type="term" value="C:membrane"/>
    <property type="evidence" value="ECO:0007669"/>
    <property type="project" value="UniProtKB-SubCell"/>
</dbReference>
<evidence type="ECO:0000313" key="8">
    <source>
        <dbReference type="Proteomes" id="UP000756132"/>
    </source>
</evidence>
<evidence type="ECO:0000313" key="7">
    <source>
        <dbReference type="EMBL" id="UJO14321.1"/>
    </source>
</evidence>
<dbReference type="GO" id="GO:0015171">
    <property type="term" value="F:amino acid transmembrane transporter activity"/>
    <property type="evidence" value="ECO:0007669"/>
    <property type="project" value="TreeGrafter"/>
</dbReference>
<keyword evidence="3 5" id="KW-1133">Transmembrane helix</keyword>
<dbReference type="EMBL" id="CP090164">
    <property type="protein sequence ID" value="UJO14321.1"/>
    <property type="molecule type" value="Genomic_DNA"/>
</dbReference>
<sequence>MFNFSVMCITYIRFHTAMKAQGIDRKTRLPTVSRWQPYASYWAFLWSFIFLWVQGYAVVPNGSWKASTFIFNYGIIALAGGIGICWKIFKRTRFWRATEVDLVSGLEFFETLTEHYQHIQDGTPVTSKDKIMSALVCVKSTGRC</sequence>
<evidence type="ECO:0000256" key="1">
    <source>
        <dbReference type="ARBA" id="ARBA00004141"/>
    </source>
</evidence>
<feature type="transmembrane region" description="Helical" evidence="5">
    <location>
        <begin position="70"/>
        <end position="89"/>
    </location>
</feature>
<feature type="transmembrane region" description="Helical" evidence="5">
    <location>
        <begin position="38"/>
        <end position="58"/>
    </location>
</feature>
<dbReference type="InterPro" id="IPR004841">
    <property type="entry name" value="AA-permease/SLC12A_dom"/>
</dbReference>
<comment type="subcellular location">
    <subcellularLocation>
        <location evidence="1">Membrane</location>
        <topology evidence="1">Multi-pass membrane protein</topology>
    </subcellularLocation>
</comment>
<keyword evidence="4 5" id="KW-0472">Membrane</keyword>
<dbReference type="GeneID" id="71983613"/>
<reference evidence="7" key="1">
    <citation type="submission" date="2021-12" db="EMBL/GenBank/DDBJ databases">
        <authorList>
            <person name="Zaccaron A."/>
            <person name="Stergiopoulos I."/>
        </authorList>
    </citation>
    <scope>NUCLEOTIDE SEQUENCE</scope>
    <source>
        <strain evidence="7">Race5_Kim</strain>
    </source>
</reference>
<evidence type="ECO:0000256" key="5">
    <source>
        <dbReference type="SAM" id="Phobius"/>
    </source>
</evidence>
<organism evidence="7 8">
    <name type="scientific">Passalora fulva</name>
    <name type="common">Tomato leaf mold</name>
    <name type="synonym">Cladosporium fulvum</name>
    <dbReference type="NCBI Taxonomy" id="5499"/>
    <lineage>
        <taxon>Eukaryota</taxon>
        <taxon>Fungi</taxon>
        <taxon>Dikarya</taxon>
        <taxon>Ascomycota</taxon>
        <taxon>Pezizomycotina</taxon>
        <taxon>Dothideomycetes</taxon>
        <taxon>Dothideomycetidae</taxon>
        <taxon>Mycosphaerellales</taxon>
        <taxon>Mycosphaerellaceae</taxon>
        <taxon>Fulvia</taxon>
    </lineage>
</organism>
<evidence type="ECO:0000256" key="3">
    <source>
        <dbReference type="ARBA" id="ARBA00022989"/>
    </source>
</evidence>
<dbReference type="RefSeq" id="XP_047758687.1">
    <property type="nucleotide sequence ID" value="XM_047902883.1"/>
</dbReference>
<dbReference type="Pfam" id="PF00324">
    <property type="entry name" value="AA_permease"/>
    <property type="match status" value="1"/>
</dbReference>
<dbReference type="OrthoDB" id="10062876at2759"/>
<evidence type="ECO:0000256" key="4">
    <source>
        <dbReference type="ARBA" id="ARBA00023136"/>
    </source>
</evidence>
<reference evidence="7" key="2">
    <citation type="journal article" date="2022" name="Microb. Genom.">
        <title>A chromosome-scale genome assembly of the tomato pathogen Cladosporium fulvum reveals a compartmentalized genome architecture and the presence of a dispensable chromosome.</title>
        <authorList>
            <person name="Zaccaron A.Z."/>
            <person name="Chen L.H."/>
            <person name="Samaras A."/>
            <person name="Stergiopoulos I."/>
        </authorList>
    </citation>
    <scope>NUCLEOTIDE SEQUENCE</scope>
    <source>
        <strain evidence="7">Race5_Kim</strain>
    </source>
</reference>
<protein>
    <recommendedName>
        <fullName evidence="6">Amino acid permease/ SLC12A domain-containing protein</fullName>
    </recommendedName>
</protein>
<evidence type="ECO:0000259" key="6">
    <source>
        <dbReference type="Pfam" id="PF00324"/>
    </source>
</evidence>
<dbReference type="KEGG" id="ffu:CLAFUR5_03735"/>
<keyword evidence="8" id="KW-1185">Reference proteome</keyword>
<feature type="domain" description="Amino acid permease/ SLC12A" evidence="6">
    <location>
        <begin position="1"/>
        <end position="94"/>
    </location>
</feature>
<dbReference type="AlphaFoldDB" id="A0A9Q8LBH4"/>
<accession>A0A9Q8LBH4</accession>
<dbReference type="PANTHER" id="PTHR43341:SF15">
    <property type="entry name" value="GENERAL AMINO ACID PERMEASE AGP2"/>
    <property type="match status" value="1"/>
</dbReference>
<dbReference type="Proteomes" id="UP000756132">
    <property type="component" value="Chromosome 2"/>
</dbReference>
<dbReference type="InterPro" id="IPR050524">
    <property type="entry name" value="APC_YAT"/>
</dbReference>